<comment type="subcellular location">
    <subcellularLocation>
        <location evidence="1">Cell membrane</location>
        <topology evidence="1">Peripheral membrane protein</topology>
    </subcellularLocation>
</comment>
<proteinExistence type="inferred from homology"/>
<dbReference type="Gene3D" id="3.40.50.12580">
    <property type="match status" value="1"/>
</dbReference>
<sequence length="855" mass="99385">MEKLLSIIIPIDDWRSDDEKDLQAGVECLLNQNIPKEELELVFAVGQNDSKISDILQSYSNTYLNMVRVTDSDASSMVNTVSGKYALFYDFSNRWEEGALGEACRYMNQCAVPPSFFMCREIFQKKTSAKSTFRFLYKNGNHIVNVKEKPRSISVSLNNVIFLTEALKEGIKELSNGKKLLYGRELYLLSRMLMNNPNVGIISSASFIYRNSERLSSQQSNAGMEYVRNLNILFRRLELLASDEASQYYIWNVMLYVMKQYMEGADTPQAFTDEEQNAYLSLLREELHRIPDDIIDSAPGTVQTQRMGLYAAKYGHDIFRNSTAEKSAVTWKGHRLVNLKHDAFRIYTLNVQGEMLCITGTIDAGTLNQEMKLTARDEIGKEWSAELHPYSKGDIKNRFDEVLLAGRWFRLSVPLHMAQTINFYLDINNSKIKIYPKLMGDTGLKHQYRYSYVEIAGWLIRYDSGALIAIPKTVLRLFKLHHNYLKELHRKKDAAGEADYRKKLRWSKKIRKLKLKNQIAFVTARSNDGLLPNIRNVYNRTTAEKVVFVHMMPYTDEQMERAIEAVYSSKVVVTDDYFYLFRKFGKKPGQKFVQLWHATGAFKKFGLDGTDLFPEVDRLYHKDYDLVSVSGENLREIYASAFGIEPEKVKAYGAPRTDEILQSQYTDERKKEILDKYPNLKEKQVILYAPTFRDSNGKDKHIFHPVMDFESLSHSLKRNQVFIICPHPVMQNRIPDREYHNIIQVDDFTTNEMMCIADLLVTDYSSVIFEYSLLNKPMVFYCYDYDEYNRDFYLDYEKDLPGKMFRNYGDLEQYICNGEFRDVATVQDFRNRYMSACDGKSGERLAHAVEELLEE</sequence>
<evidence type="ECO:0000256" key="2">
    <source>
        <dbReference type="ARBA" id="ARBA00010488"/>
    </source>
</evidence>
<evidence type="ECO:0000313" key="8">
    <source>
        <dbReference type="Proteomes" id="UP000469424"/>
    </source>
</evidence>
<protein>
    <recommendedName>
        <fullName evidence="9">CDP-glycerol:poly(Glycerophosphate) glycerophosphotransferase</fullName>
    </recommendedName>
</protein>
<evidence type="ECO:0000256" key="6">
    <source>
        <dbReference type="ARBA" id="ARBA00023136"/>
    </source>
</evidence>
<evidence type="ECO:0000256" key="4">
    <source>
        <dbReference type="ARBA" id="ARBA00022679"/>
    </source>
</evidence>
<evidence type="ECO:0000256" key="3">
    <source>
        <dbReference type="ARBA" id="ARBA00022475"/>
    </source>
</evidence>
<dbReference type="GO" id="GO:0005886">
    <property type="term" value="C:plasma membrane"/>
    <property type="evidence" value="ECO:0007669"/>
    <property type="project" value="UniProtKB-SubCell"/>
</dbReference>
<reference evidence="7 8" key="1">
    <citation type="submission" date="2019-08" db="EMBL/GenBank/DDBJ databases">
        <title>In-depth cultivation of the pig gut microbiome towards novel bacterial diversity and tailored functional studies.</title>
        <authorList>
            <person name="Wylensek D."/>
            <person name="Hitch T.C.A."/>
            <person name="Clavel T."/>
        </authorList>
    </citation>
    <scope>NUCLEOTIDE SEQUENCE [LARGE SCALE GENOMIC DNA]</scope>
    <source>
        <strain evidence="7 8">WCA-MUC-591-APC-4B</strain>
    </source>
</reference>
<keyword evidence="3" id="KW-1003">Cell membrane</keyword>
<name>A0A6N7XKI7_9FIRM</name>
<keyword evidence="6" id="KW-0472">Membrane</keyword>
<comment type="caution">
    <text evidence="7">The sequence shown here is derived from an EMBL/GenBank/DDBJ whole genome shotgun (WGS) entry which is preliminary data.</text>
</comment>
<dbReference type="Proteomes" id="UP000469424">
    <property type="component" value="Unassembled WGS sequence"/>
</dbReference>
<evidence type="ECO:0000313" key="7">
    <source>
        <dbReference type="EMBL" id="MST70456.1"/>
    </source>
</evidence>
<dbReference type="PANTHER" id="PTHR37316:SF3">
    <property type="entry name" value="TEICHOIC ACID GLYCEROL-PHOSPHATE TRANSFERASE"/>
    <property type="match status" value="1"/>
</dbReference>
<dbReference type="SUPFAM" id="SSF53756">
    <property type="entry name" value="UDP-Glycosyltransferase/glycogen phosphorylase"/>
    <property type="match status" value="1"/>
</dbReference>
<dbReference type="InterPro" id="IPR051612">
    <property type="entry name" value="Teichoic_Acid_Biosynth"/>
</dbReference>
<dbReference type="GO" id="GO:0047355">
    <property type="term" value="F:CDP-glycerol glycerophosphotransferase activity"/>
    <property type="evidence" value="ECO:0007669"/>
    <property type="project" value="InterPro"/>
</dbReference>
<evidence type="ECO:0008006" key="9">
    <source>
        <dbReference type="Google" id="ProtNLM"/>
    </source>
</evidence>
<dbReference type="InterPro" id="IPR043149">
    <property type="entry name" value="TagF_N"/>
</dbReference>
<dbReference type="InterPro" id="IPR007554">
    <property type="entry name" value="Glycerophosphate_synth"/>
</dbReference>
<comment type="similarity">
    <text evidence="2">Belongs to the CDP-glycerol glycerophosphotransferase family.</text>
</comment>
<dbReference type="EMBL" id="VUNA01000005">
    <property type="protein sequence ID" value="MST70456.1"/>
    <property type="molecule type" value="Genomic_DNA"/>
</dbReference>
<dbReference type="Gene3D" id="3.40.50.11820">
    <property type="match status" value="1"/>
</dbReference>
<accession>A0A6N7XKI7</accession>
<evidence type="ECO:0000256" key="1">
    <source>
        <dbReference type="ARBA" id="ARBA00004202"/>
    </source>
</evidence>
<dbReference type="InterPro" id="IPR043148">
    <property type="entry name" value="TagF_C"/>
</dbReference>
<keyword evidence="5" id="KW-0777">Teichoic acid biosynthesis</keyword>
<organism evidence="7 8">
    <name type="scientific">Mogibacterium kristiansenii</name>
    <dbReference type="NCBI Taxonomy" id="2606708"/>
    <lineage>
        <taxon>Bacteria</taxon>
        <taxon>Bacillati</taxon>
        <taxon>Bacillota</taxon>
        <taxon>Clostridia</taxon>
        <taxon>Peptostreptococcales</taxon>
        <taxon>Anaerovoracaceae</taxon>
        <taxon>Mogibacterium</taxon>
    </lineage>
</organism>
<dbReference type="Pfam" id="PF04464">
    <property type="entry name" value="Glyphos_transf"/>
    <property type="match status" value="1"/>
</dbReference>
<dbReference type="AlphaFoldDB" id="A0A6N7XKI7"/>
<dbReference type="PANTHER" id="PTHR37316">
    <property type="entry name" value="TEICHOIC ACID GLYCEROL-PHOSPHATE PRIMASE"/>
    <property type="match status" value="1"/>
</dbReference>
<gene>
    <name evidence="7" type="ORF">FYJ65_03730</name>
</gene>
<keyword evidence="4" id="KW-0808">Transferase</keyword>
<dbReference type="GO" id="GO:0019350">
    <property type="term" value="P:teichoic acid biosynthetic process"/>
    <property type="evidence" value="ECO:0007669"/>
    <property type="project" value="UniProtKB-KW"/>
</dbReference>
<evidence type="ECO:0000256" key="5">
    <source>
        <dbReference type="ARBA" id="ARBA00022944"/>
    </source>
</evidence>
<keyword evidence="8" id="KW-1185">Reference proteome</keyword>